<dbReference type="Pfam" id="PF05025">
    <property type="entry name" value="RbsD_FucU"/>
    <property type="match status" value="1"/>
</dbReference>
<dbReference type="InterPro" id="IPR023750">
    <property type="entry name" value="RbsD-like_sf"/>
</dbReference>
<dbReference type="SUPFAM" id="SSF102546">
    <property type="entry name" value="RbsD-like"/>
    <property type="match status" value="1"/>
</dbReference>
<dbReference type="EMBL" id="UINC01009050">
    <property type="protein sequence ID" value="SVA40658.1"/>
    <property type="molecule type" value="Genomic_DNA"/>
</dbReference>
<evidence type="ECO:0000256" key="1">
    <source>
        <dbReference type="ARBA" id="ARBA00023235"/>
    </source>
</evidence>
<dbReference type="PANTHER" id="PTHR31690:SF4">
    <property type="entry name" value="FUCOSE MUTAROTASE"/>
    <property type="match status" value="1"/>
</dbReference>
<dbReference type="AlphaFoldDB" id="A0A381VLK9"/>
<dbReference type="InterPro" id="IPR007721">
    <property type="entry name" value="RbsD_FucU"/>
</dbReference>
<accession>A0A381VLK9</accession>
<protein>
    <recommendedName>
        <fullName evidence="3">L-fucose mutarotase</fullName>
        <ecNumber evidence="3">5.1.3.29</ecNumber>
    </recommendedName>
</protein>
<evidence type="ECO:0000313" key="4">
    <source>
        <dbReference type="EMBL" id="SVA40658.1"/>
    </source>
</evidence>
<gene>
    <name evidence="4" type="ORF">METZ01_LOCUS93512</name>
</gene>
<dbReference type="GO" id="GO:0006004">
    <property type="term" value="P:fucose metabolic process"/>
    <property type="evidence" value="ECO:0007669"/>
    <property type="project" value="TreeGrafter"/>
</dbReference>
<keyword evidence="1" id="KW-0413">Isomerase</keyword>
<reference evidence="4" key="1">
    <citation type="submission" date="2018-05" db="EMBL/GenBank/DDBJ databases">
        <authorList>
            <person name="Lanie J.A."/>
            <person name="Ng W.-L."/>
            <person name="Kazmierczak K.M."/>
            <person name="Andrzejewski T.M."/>
            <person name="Davidsen T.M."/>
            <person name="Wayne K.J."/>
            <person name="Tettelin H."/>
            <person name="Glass J.I."/>
            <person name="Rusch D."/>
            <person name="Podicherti R."/>
            <person name="Tsui H.-C.T."/>
            <person name="Winkler M.E."/>
        </authorList>
    </citation>
    <scope>NUCLEOTIDE SEQUENCE</scope>
</reference>
<organism evidence="4">
    <name type="scientific">marine metagenome</name>
    <dbReference type="NCBI Taxonomy" id="408172"/>
    <lineage>
        <taxon>unclassified sequences</taxon>
        <taxon>metagenomes</taxon>
        <taxon>ecological metagenomes</taxon>
    </lineage>
</organism>
<name>A0A381VLK9_9ZZZZ</name>
<evidence type="ECO:0000256" key="3">
    <source>
        <dbReference type="ARBA" id="ARBA00038859"/>
    </source>
</evidence>
<dbReference type="Gene3D" id="3.40.1650.10">
    <property type="entry name" value="RbsD-like domain"/>
    <property type="match status" value="1"/>
</dbReference>
<dbReference type="GO" id="GO:0036373">
    <property type="term" value="F:L-fucose mutarotase activity"/>
    <property type="evidence" value="ECO:0007669"/>
    <property type="project" value="UniProtKB-EC"/>
</dbReference>
<dbReference type="GO" id="GO:0042806">
    <property type="term" value="F:fucose binding"/>
    <property type="evidence" value="ECO:0007669"/>
    <property type="project" value="TreeGrafter"/>
</dbReference>
<proteinExistence type="predicted"/>
<comment type="catalytic activity">
    <reaction evidence="2">
        <text>alpha-L-fucose = beta-L-fucose</text>
        <dbReference type="Rhea" id="RHEA:25580"/>
        <dbReference type="ChEBI" id="CHEBI:42548"/>
        <dbReference type="ChEBI" id="CHEBI:42589"/>
        <dbReference type="EC" id="5.1.3.29"/>
    </reaction>
</comment>
<evidence type="ECO:0000256" key="2">
    <source>
        <dbReference type="ARBA" id="ARBA00036324"/>
    </source>
</evidence>
<dbReference type="PANTHER" id="PTHR31690">
    <property type="entry name" value="FUCOSE MUTAROTASE"/>
    <property type="match status" value="1"/>
</dbReference>
<dbReference type="EC" id="5.1.3.29" evidence="3"/>
<dbReference type="InterPro" id="IPR050443">
    <property type="entry name" value="RbsD/FucU_mutarotase"/>
</dbReference>
<sequence length="148" mass="16380">MLINIDPILSPELLHALRSMGHGDKLVLADANFPSASLAKKLIRLDGVNIPNAAKAILSVLPLDSFVDYPVERMEIDDNPDEINDVHQDLIDVLKISAGDKWKVGSIERFKFYEKAKQAYMIVSTTDARAFGCFIITKGVIKPDGSVW</sequence>